<dbReference type="InterPro" id="IPR024478">
    <property type="entry name" value="HlyB_4HB_MCP"/>
</dbReference>
<keyword evidence="4" id="KW-1185">Reference proteome</keyword>
<dbReference type="EMBL" id="FWXH01000002">
    <property type="protein sequence ID" value="SMC16572.1"/>
    <property type="molecule type" value="Genomic_DNA"/>
</dbReference>
<keyword evidence="1" id="KW-0812">Transmembrane</keyword>
<dbReference type="STRING" id="1121291.SAMN02745134_00110"/>
<evidence type="ECO:0000313" key="3">
    <source>
        <dbReference type="EMBL" id="SMC16572.1"/>
    </source>
</evidence>
<dbReference type="RefSeq" id="WP_242950445.1">
    <property type="nucleotide sequence ID" value="NZ_FWXH01000002.1"/>
</dbReference>
<accession>A0A1W1WXY3</accession>
<reference evidence="3 4" key="1">
    <citation type="submission" date="2017-04" db="EMBL/GenBank/DDBJ databases">
        <authorList>
            <person name="Afonso C.L."/>
            <person name="Miller P.J."/>
            <person name="Scott M.A."/>
            <person name="Spackman E."/>
            <person name="Goraichik I."/>
            <person name="Dimitrov K.M."/>
            <person name="Suarez D.L."/>
            <person name="Swayne D.E."/>
        </authorList>
    </citation>
    <scope>NUCLEOTIDE SEQUENCE [LARGE SCALE GENOMIC DNA]</scope>
    <source>
        <strain evidence="3 4">DSM 12555</strain>
    </source>
</reference>
<keyword evidence="1" id="KW-1133">Transmembrane helix</keyword>
<dbReference type="AlphaFoldDB" id="A0A1W1WXY3"/>
<feature type="transmembrane region" description="Helical" evidence="1">
    <location>
        <begin position="12"/>
        <end position="32"/>
    </location>
</feature>
<evidence type="ECO:0000256" key="1">
    <source>
        <dbReference type="SAM" id="Phobius"/>
    </source>
</evidence>
<evidence type="ECO:0000259" key="2">
    <source>
        <dbReference type="Pfam" id="PF12729"/>
    </source>
</evidence>
<sequence>MSFKNMKLTNKIILGFSTVLLLIVGICAFSIVRISQINSSFKEVTQIDNKKCQLAYAMRGDIYATSLSIRNLGISSSPDYINSQKKIIDSKLSDYENKKNQLKKLIVTDAGKKAMKVIESNENVSLPLFNKAIAIGSASNVSTAELEDIFNQFKGLSEIADKI</sequence>
<name>A0A1W1WXY3_9CLOT</name>
<feature type="domain" description="Chemotaxis methyl-accepting receptor HlyB-like 4HB MCP" evidence="2">
    <location>
        <begin position="5"/>
        <end position="144"/>
    </location>
</feature>
<keyword evidence="1" id="KW-0472">Membrane</keyword>
<proteinExistence type="predicted"/>
<dbReference type="Proteomes" id="UP000192468">
    <property type="component" value="Unassembled WGS sequence"/>
</dbReference>
<gene>
    <name evidence="3" type="ORF">SAMN02745134_00110</name>
</gene>
<dbReference type="Pfam" id="PF12729">
    <property type="entry name" value="4HB_MCP_1"/>
    <property type="match status" value="1"/>
</dbReference>
<protein>
    <submittedName>
        <fullName evidence="3">Four helix bundle sensory module for signal transduction</fullName>
    </submittedName>
</protein>
<organism evidence="3 4">
    <name type="scientific">Clostridium acidisoli DSM 12555</name>
    <dbReference type="NCBI Taxonomy" id="1121291"/>
    <lineage>
        <taxon>Bacteria</taxon>
        <taxon>Bacillati</taxon>
        <taxon>Bacillota</taxon>
        <taxon>Clostridia</taxon>
        <taxon>Eubacteriales</taxon>
        <taxon>Clostridiaceae</taxon>
        <taxon>Clostridium</taxon>
    </lineage>
</organism>
<evidence type="ECO:0000313" key="4">
    <source>
        <dbReference type="Proteomes" id="UP000192468"/>
    </source>
</evidence>